<name>A0A2P6P4S7_ROSCH</name>
<dbReference type="AlphaFoldDB" id="A0A2P6P4S7"/>
<evidence type="ECO:0000256" key="6">
    <source>
        <dbReference type="RuleBase" id="RU000363"/>
    </source>
</evidence>
<evidence type="ECO:0000256" key="1">
    <source>
        <dbReference type="ARBA" id="ARBA00004606"/>
    </source>
</evidence>
<gene>
    <name evidence="8" type="ORF">RchiOBHm_Chr7g0189561</name>
</gene>
<keyword evidence="7" id="KW-0812">Transmembrane</keyword>
<keyword evidence="3" id="KW-0521">NADP</keyword>
<accession>A0A2P6P4S7</accession>
<feature type="transmembrane region" description="Helical" evidence="7">
    <location>
        <begin position="12"/>
        <end position="32"/>
    </location>
</feature>
<sequence length="313" mass="34748">MVMNLNHKVLNIVVPLVTLTGLVFFLPPFLIYKFLCFVYRSKSIENVAGKVVLITGASSGIGEHLAYEYGRKGARLALAARREDRLRAVVDKARRLGSPDAIMILADVSKLEDCNRLVNSTVNHFGQLDHLVNNAGITQAGLFEDCNEFSYLKSIMDINFWGSVYCTKFAVPYLRKSKGKIVVISSSATWFSIPRLSFYNASKAAQTCFFETLRAEFGSDMGITIVSPGVVESEMTGTPQFQSQVGSDMMPCQSTEVCAKAIVDSACRGDMDLMEPSWIRVAFWLRVLCPQLLESITHSNSIKRPRTTSNKDN</sequence>
<protein>
    <submittedName>
        <fullName evidence="8">Putative oxidoreductase</fullName>
        <ecNumber evidence="8">1.1.1.-</ecNumber>
    </submittedName>
</protein>
<dbReference type="Proteomes" id="UP000238479">
    <property type="component" value="Chromosome 7"/>
</dbReference>
<evidence type="ECO:0000313" key="8">
    <source>
        <dbReference type="EMBL" id="PRQ16930.1"/>
    </source>
</evidence>
<dbReference type="SUPFAM" id="SSF51735">
    <property type="entry name" value="NAD(P)-binding Rossmann-fold domains"/>
    <property type="match status" value="1"/>
</dbReference>
<dbReference type="NCBIfam" id="NF004825">
    <property type="entry name" value="PRK06181.1"/>
    <property type="match status" value="1"/>
</dbReference>
<keyword evidence="4" id="KW-0735">Signal-anchor</keyword>
<evidence type="ECO:0000256" key="2">
    <source>
        <dbReference type="ARBA" id="ARBA00006484"/>
    </source>
</evidence>
<dbReference type="GO" id="GO:0016491">
    <property type="term" value="F:oxidoreductase activity"/>
    <property type="evidence" value="ECO:0007669"/>
    <property type="project" value="UniProtKB-KW"/>
</dbReference>
<dbReference type="Gene3D" id="3.40.50.720">
    <property type="entry name" value="NAD(P)-binding Rossmann-like Domain"/>
    <property type="match status" value="1"/>
</dbReference>
<evidence type="ECO:0000256" key="3">
    <source>
        <dbReference type="ARBA" id="ARBA00022857"/>
    </source>
</evidence>
<proteinExistence type="inferred from homology"/>
<organism evidence="8 9">
    <name type="scientific">Rosa chinensis</name>
    <name type="common">China rose</name>
    <dbReference type="NCBI Taxonomy" id="74649"/>
    <lineage>
        <taxon>Eukaryota</taxon>
        <taxon>Viridiplantae</taxon>
        <taxon>Streptophyta</taxon>
        <taxon>Embryophyta</taxon>
        <taxon>Tracheophyta</taxon>
        <taxon>Spermatophyta</taxon>
        <taxon>Magnoliopsida</taxon>
        <taxon>eudicotyledons</taxon>
        <taxon>Gunneridae</taxon>
        <taxon>Pentapetalae</taxon>
        <taxon>rosids</taxon>
        <taxon>fabids</taxon>
        <taxon>Rosales</taxon>
        <taxon>Rosaceae</taxon>
        <taxon>Rosoideae</taxon>
        <taxon>Rosoideae incertae sedis</taxon>
        <taxon>Rosa</taxon>
    </lineage>
</organism>
<dbReference type="STRING" id="74649.A0A2P6P4S7"/>
<evidence type="ECO:0000256" key="7">
    <source>
        <dbReference type="SAM" id="Phobius"/>
    </source>
</evidence>
<comment type="similarity">
    <text evidence="2 6">Belongs to the short-chain dehydrogenases/reductases (SDR) family.</text>
</comment>
<dbReference type="PRINTS" id="PR00081">
    <property type="entry name" value="GDHRDH"/>
</dbReference>
<dbReference type="GO" id="GO:0005829">
    <property type="term" value="C:cytosol"/>
    <property type="evidence" value="ECO:0007669"/>
    <property type="project" value="TreeGrafter"/>
</dbReference>
<evidence type="ECO:0000313" key="9">
    <source>
        <dbReference type="Proteomes" id="UP000238479"/>
    </source>
</evidence>
<evidence type="ECO:0000256" key="4">
    <source>
        <dbReference type="ARBA" id="ARBA00022968"/>
    </source>
</evidence>
<dbReference type="Pfam" id="PF00106">
    <property type="entry name" value="adh_short"/>
    <property type="match status" value="1"/>
</dbReference>
<comment type="caution">
    <text evidence="8">The sequence shown here is derived from an EMBL/GenBank/DDBJ whole genome shotgun (WGS) entry which is preliminary data.</text>
</comment>
<dbReference type="InterPro" id="IPR002347">
    <property type="entry name" value="SDR_fam"/>
</dbReference>
<dbReference type="OMA" id="VWKLTTY"/>
<keyword evidence="9" id="KW-1185">Reference proteome</keyword>
<keyword evidence="7" id="KW-0472">Membrane</keyword>
<dbReference type="PANTHER" id="PTHR43391:SF90">
    <property type="entry name" value="11-BETA-HYDROXYSTEROID DEHYDROGENASE-LIKE 4A-RELATED"/>
    <property type="match status" value="1"/>
</dbReference>
<dbReference type="Gramene" id="PRQ16930">
    <property type="protein sequence ID" value="PRQ16930"/>
    <property type="gene ID" value="RchiOBHm_Chr7g0189561"/>
</dbReference>
<dbReference type="EMBL" id="PDCK01000045">
    <property type="protein sequence ID" value="PRQ16930.1"/>
    <property type="molecule type" value="Genomic_DNA"/>
</dbReference>
<reference evidence="8 9" key="1">
    <citation type="journal article" date="2018" name="Nat. Genet.">
        <title>The Rosa genome provides new insights in the design of modern roses.</title>
        <authorList>
            <person name="Bendahmane M."/>
        </authorList>
    </citation>
    <scope>NUCLEOTIDE SEQUENCE [LARGE SCALE GENOMIC DNA]</scope>
    <source>
        <strain evidence="9">cv. Old Blush</strain>
    </source>
</reference>
<dbReference type="PRINTS" id="PR00080">
    <property type="entry name" value="SDRFAMILY"/>
</dbReference>
<dbReference type="InterPro" id="IPR036291">
    <property type="entry name" value="NAD(P)-bd_dom_sf"/>
</dbReference>
<keyword evidence="5 8" id="KW-0560">Oxidoreductase</keyword>
<comment type="subcellular location">
    <subcellularLocation>
        <location evidence="1">Membrane</location>
        <topology evidence="1">Single-pass type II membrane protein</topology>
    </subcellularLocation>
</comment>
<dbReference type="GO" id="GO:0016020">
    <property type="term" value="C:membrane"/>
    <property type="evidence" value="ECO:0007669"/>
    <property type="project" value="UniProtKB-SubCell"/>
</dbReference>
<keyword evidence="7" id="KW-1133">Transmembrane helix</keyword>
<evidence type="ECO:0000256" key="5">
    <source>
        <dbReference type="ARBA" id="ARBA00023002"/>
    </source>
</evidence>
<dbReference type="PANTHER" id="PTHR43391">
    <property type="entry name" value="RETINOL DEHYDROGENASE-RELATED"/>
    <property type="match status" value="1"/>
</dbReference>
<dbReference type="EC" id="1.1.1.-" evidence="8"/>